<dbReference type="GO" id="GO:0046417">
    <property type="term" value="P:chorismate metabolic process"/>
    <property type="evidence" value="ECO:0007669"/>
    <property type="project" value="InterPro"/>
</dbReference>
<dbReference type="GO" id="GO:0004106">
    <property type="term" value="F:chorismate mutase activity"/>
    <property type="evidence" value="ECO:0007669"/>
    <property type="project" value="InterPro"/>
</dbReference>
<proteinExistence type="predicted"/>
<keyword evidence="4" id="KW-1185">Reference proteome</keyword>
<evidence type="ECO:0000313" key="4">
    <source>
        <dbReference type="Proteomes" id="UP000182977"/>
    </source>
</evidence>
<evidence type="ECO:0000256" key="1">
    <source>
        <dbReference type="SAM" id="MobiDB-lite"/>
    </source>
</evidence>
<dbReference type="EMBL" id="LT629791">
    <property type="protein sequence ID" value="SDU75796.1"/>
    <property type="molecule type" value="Genomic_DNA"/>
</dbReference>
<protein>
    <submittedName>
        <fullName evidence="3">Chorismate mutase</fullName>
    </submittedName>
</protein>
<dbReference type="InterPro" id="IPR036979">
    <property type="entry name" value="CM_dom_sf"/>
</dbReference>
<feature type="domain" description="Chorismate mutase" evidence="2">
    <location>
        <begin position="134"/>
        <end position="223"/>
    </location>
</feature>
<dbReference type="PROSITE" id="PS51168">
    <property type="entry name" value="CHORISMATE_MUT_2"/>
    <property type="match status" value="1"/>
</dbReference>
<sequence length="232" mass="22984">MTATPHPGAGAATRNGVPAHPSAATPARPFAASFAAPFGGPVPPVVAPTGAGGDLDHDAVPAGSVTFVDGADPGAIAGARRHGRPVVANLGERPELAAAAVAAGADGLWLEASGAAAAGQAREAAARIAPLVRSAVPGTLADCRAAIDAVDAALATLLEHRVALAGRVQRLKPVGGRAGRDPQREAAIVAAMAERAPSLPPESLARVVTAIIEAGLDAAERDESDEPPVWRL</sequence>
<dbReference type="AlphaFoldDB" id="A0A1H2L5Q1"/>
<dbReference type="InterPro" id="IPR002701">
    <property type="entry name" value="CM_II_prokaryot"/>
</dbReference>
<accession>A0A1H2L5Q1</accession>
<dbReference type="InterPro" id="IPR036263">
    <property type="entry name" value="Chorismate_II_sf"/>
</dbReference>
<dbReference type="Gene3D" id="1.20.59.10">
    <property type="entry name" value="Chorismate mutase"/>
    <property type="match status" value="1"/>
</dbReference>
<dbReference type="Pfam" id="PF01817">
    <property type="entry name" value="CM_2"/>
    <property type="match status" value="1"/>
</dbReference>
<dbReference type="Proteomes" id="UP000182977">
    <property type="component" value="Chromosome I"/>
</dbReference>
<organism evidence="3 4">
    <name type="scientific">Jiangella alkaliphila</name>
    <dbReference type="NCBI Taxonomy" id="419479"/>
    <lineage>
        <taxon>Bacteria</taxon>
        <taxon>Bacillati</taxon>
        <taxon>Actinomycetota</taxon>
        <taxon>Actinomycetes</taxon>
        <taxon>Jiangellales</taxon>
        <taxon>Jiangellaceae</taxon>
        <taxon>Jiangella</taxon>
    </lineage>
</organism>
<gene>
    <name evidence="3" type="ORF">SAMN04488563_5040</name>
</gene>
<evidence type="ECO:0000259" key="2">
    <source>
        <dbReference type="PROSITE" id="PS51168"/>
    </source>
</evidence>
<feature type="compositionally biased region" description="Low complexity" evidence="1">
    <location>
        <begin position="1"/>
        <end position="13"/>
    </location>
</feature>
<dbReference type="SMART" id="SM00830">
    <property type="entry name" value="CM_2"/>
    <property type="match status" value="1"/>
</dbReference>
<dbReference type="RefSeq" id="WP_197683305.1">
    <property type="nucleotide sequence ID" value="NZ_KQ061222.1"/>
</dbReference>
<name>A0A1H2L5Q1_9ACTN</name>
<feature type="region of interest" description="Disordered" evidence="1">
    <location>
        <begin position="1"/>
        <end position="25"/>
    </location>
</feature>
<reference evidence="4" key="1">
    <citation type="submission" date="2016-10" db="EMBL/GenBank/DDBJ databases">
        <authorList>
            <person name="Varghese N."/>
            <person name="Submissions S."/>
        </authorList>
    </citation>
    <scope>NUCLEOTIDE SEQUENCE [LARGE SCALE GENOMIC DNA]</scope>
    <source>
        <strain evidence="4">DSM 45079</strain>
    </source>
</reference>
<dbReference type="SUPFAM" id="SSF48600">
    <property type="entry name" value="Chorismate mutase II"/>
    <property type="match status" value="1"/>
</dbReference>
<evidence type="ECO:0000313" key="3">
    <source>
        <dbReference type="EMBL" id="SDU75796.1"/>
    </source>
</evidence>
<dbReference type="STRING" id="419479.SAMN04488563_5040"/>